<gene>
    <name evidence="9" type="primary">bla</name>
    <name evidence="9" type="ORF">F9B16_35950</name>
</gene>
<evidence type="ECO:0000313" key="9">
    <source>
        <dbReference type="EMBL" id="KAB2370384.1"/>
    </source>
</evidence>
<dbReference type="Proteomes" id="UP000483004">
    <property type="component" value="Unassembled WGS sequence"/>
</dbReference>
<dbReference type="PANTHER" id="PTHR35333:SF3">
    <property type="entry name" value="BETA-LACTAMASE-TYPE TRANSPEPTIDASE FOLD CONTAINING PROTEIN"/>
    <property type="match status" value="1"/>
</dbReference>
<dbReference type="PROSITE" id="PS00146">
    <property type="entry name" value="BETA_LACTAMASE_A"/>
    <property type="match status" value="1"/>
</dbReference>
<comment type="caution">
    <text evidence="9">The sequence shown here is derived from an EMBL/GenBank/DDBJ whole genome shotgun (WGS) entry which is preliminary data.</text>
</comment>
<dbReference type="InterPro" id="IPR000871">
    <property type="entry name" value="Beta-lactam_class-A"/>
</dbReference>
<organism evidence="9 10">
    <name type="scientific">Actinomadura montaniterrae</name>
    <dbReference type="NCBI Taxonomy" id="1803903"/>
    <lineage>
        <taxon>Bacteria</taxon>
        <taxon>Bacillati</taxon>
        <taxon>Actinomycetota</taxon>
        <taxon>Actinomycetes</taxon>
        <taxon>Streptosporangiales</taxon>
        <taxon>Thermomonosporaceae</taxon>
        <taxon>Actinomadura</taxon>
    </lineage>
</organism>
<dbReference type="PRINTS" id="PR00118">
    <property type="entry name" value="BLACTAMASEA"/>
</dbReference>
<evidence type="ECO:0000256" key="6">
    <source>
        <dbReference type="SAM" id="MobiDB-lite"/>
    </source>
</evidence>
<evidence type="ECO:0000256" key="1">
    <source>
        <dbReference type="ARBA" id="ARBA00009009"/>
    </source>
</evidence>
<feature type="region of interest" description="Disordered" evidence="6">
    <location>
        <begin position="29"/>
        <end position="55"/>
    </location>
</feature>
<keyword evidence="7" id="KW-0732">Signal</keyword>
<protein>
    <recommendedName>
        <fullName evidence="2 5">Beta-lactamase</fullName>
        <ecNumber evidence="2 5">3.5.2.6</ecNumber>
    </recommendedName>
</protein>
<comment type="catalytic activity">
    <reaction evidence="5">
        <text>a beta-lactam + H2O = a substituted beta-amino acid</text>
        <dbReference type="Rhea" id="RHEA:20401"/>
        <dbReference type="ChEBI" id="CHEBI:15377"/>
        <dbReference type="ChEBI" id="CHEBI:35627"/>
        <dbReference type="ChEBI" id="CHEBI:140347"/>
        <dbReference type="EC" id="3.5.2.6"/>
    </reaction>
</comment>
<name>A0A6L3VKJ7_9ACTN</name>
<sequence length="322" mass="34038">MRENRLPLRTTAAIAVSATALTGLAACGSGESPGRKAAPQSAVAPLPASPGLRPAPSQAAVTEQLKALEKSRKDRIGAYAVDTGTGRFAAYREDERFAFASTFKVMACGAVLRKARQSDPGLMDRVVHYKKSDLVDNSPVTEKHVKTGMTLSALCKAAITQSDNTAGNLLLRQIGGPAGDTAFLRSLGDRVTRHDRWETDLNLWKPGELRDTTTPRAWAGDLRSLTAGGALVRADRDRLTGWMKQTVTGDHRIRAGLPKSWTVGDKTGTGGTWGTANDIAIAWPPSGAPLIIVITTNRLAAGAEADEPAVAKTASILAKAVH</sequence>
<evidence type="ECO:0000256" key="5">
    <source>
        <dbReference type="RuleBase" id="RU361140"/>
    </source>
</evidence>
<dbReference type="GO" id="GO:0046677">
    <property type="term" value="P:response to antibiotic"/>
    <property type="evidence" value="ECO:0007669"/>
    <property type="project" value="UniProtKB-UniRule"/>
</dbReference>
<dbReference type="SUPFAM" id="SSF56601">
    <property type="entry name" value="beta-lactamase/transpeptidase-like"/>
    <property type="match status" value="1"/>
</dbReference>
<reference evidence="9 10" key="1">
    <citation type="submission" date="2019-09" db="EMBL/GenBank/DDBJ databases">
        <title>Actinomadura physcomitrii sp. nov., a novel actinomycete isolated from moss [Physcomitrium sphaericum (Ludw) Fuernr].</title>
        <authorList>
            <person name="Liu C."/>
            <person name="Zhuang X."/>
        </authorList>
    </citation>
    <scope>NUCLEOTIDE SEQUENCE [LARGE SCALE GENOMIC DNA]</scope>
    <source>
        <strain evidence="9 10">CYP1-1B</strain>
    </source>
</reference>
<dbReference type="Pfam" id="PF13354">
    <property type="entry name" value="Beta-lactamase2"/>
    <property type="match status" value="1"/>
</dbReference>
<dbReference type="AlphaFoldDB" id="A0A6L3VKJ7"/>
<dbReference type="InterPro" id="IPR045155">
    <property type="entry name" value="Beta-lactam_cat"/>
</dbReference>
<keyword evidence="4 5" id="KW-0046">Antibiotic resistance</keyword>
<evidence type="ECO:0000256" key="7">
    <source>
        <dbReference type="SAM" id="SignalP"/>
    </source>
</evidence>
<dbReference type="EC" id="3.5.2.6" evidence="2 5"/>
<feature type="signal peptide" evidence="7">
    <location>
        <begin position="1"/>
        <end position="25"/>
    </location>
</feature>
<evidence type="ECO:0000256" key="2">
    <source>
        <dbReference type="ARBA" id="ARBA00012865"/>
    </source>
</evidence>
<comment type="similarity">
    <text evidence="1 5">Belongs to the class-A beta-lactamase family.</text>
</comment>
<dbReference type="GO" id="GO:0030655">
    <property type="term" value="P:beta-lactam antibiotic catabolic process"/>
    <property type="evidence" value="ECO:0007669"/>
    <property type="project" value="InterPro"/>
</dbReference>
<dbReference type="Gene3D" id="3.40.710.10">
    <property type="entry name" value="DD-peptidase/beta-lactamase superfamily"/>
    <property type="match status" value="1"/>
</dbReference>
<dbReference type="PANTHER" id="PTHR35333">
    <property type="entry name" value="BETA-LACTAMASE"/>
    <property type="match status" value="1"/>
</dbReference>
<evidence type="ECO:0000313" key="10">
    <source>
        <dbReference type="Proteomes" id="UP000483004"/>
    </source>
</evidence>
<keyword evidence="3 5" id="KW-0378">Hydrolase</keyword>
<dbReference type="GO" id="GO:0008800">
    <property type="term" value="F:beta-lactamase activity"/>
    <property type="evidence" value="ECO:0007669"/>
    <property type="project" value="UniProtKB-UniRule"/>
</dbReference>
<dbReference type="EMBL" id="WBMR01000156">
    <property type="protein sequence ID" value="KAB2370384.1"/>
    <property type="molecule type" value="Genomic_DNA"/>
</dbReference>
<keyword evidence="10" id="KW-1185">Reference proteome</keyword>
<evidence type="ECO:0000256" key="4">
    <source>
        <dbReference type="ARBA" id="ARBA00023251"/>
    </source>
</evidence>
<evidence type="ECO:0000256" key="3">
    <source>
        <dbReference type="ARBA" id="ARBA00022801"/>
    </source>
</evidence>
<dbReference type="InterPro" id="IPR023650">
    <property type="entry name" value="Beta-lactam_class-A_AS"/>
</dbReference>
<dbReference type="PROSITE" id="PS51257">
    <property type="entry name" value="PROKAR_LIPOPROTEIN"/>
    <property type="match status" value="1"/>
</dbReference>
<dbReference type="NCBIfam" id="NF033103">
    <property type="entry name" value="bla_class_A"/>
    <property type="match status" value="1"/>
</dbReference>
<evidence type="ECO:0000259" key="8">
    <source>
        <dbReference type="Pfam" id="PF13354"/>
    </source>
</evidence>
<proteinExistence type="inferred from homology"/>
<accession>A0A6L3VKJ7</accession>
<dbReference type="OrthoDB" id="9784149at2"/>
<feature type="chain" id="PRO_5026662527" description="Beta-lactamase" evidence="7">
    <location>
        <begin position="26"/>
        <end position="322"/>
    </location>
</feature>
<dbReference type="RefSeq" id="WP_151544686.1">
    <property type="nucleotide sequence ID" value="NZ_WBMR01000156.1"/>
</dbReference>
<dbReference type="InterPro" id="IPR012338">
    <property type="entry name" value="Beta-lactam/transpept-like"/>
</dbReference>
<feature type="domain" description="Beta-lactamase class A catalytic" evidence="8">
    <location>
        <begin position="77"/>
        <end position="296"/>
    </location>
</feature>